<evidence type="ECO:0000256" key="1">
    <source>
        <dbReference type="ARBA" id="ARBA00022679"/>
    </source>
</evidence>
<dbReference type="RefSeq" id="WP_048100915.1">
    <property type="nucleotide sequence ID" value="NZ_LKBH01000087.1"/>
</dbReference>
<protein>
    <recommendedName>
        <fullName evidence="4">Formyl-CoA transferase</fullName>
    </recommendedName>
</protein>
<dbReference type="Gene3D" id="3.40.50.10540">
    <property type="entry name" value="Crotonobetainyl-coa:carnitine coa-transferase, domain 1"/>
    <property type="match status" value="1"/>
</dbReference>
<name>A0A0Q0RU36_9ARCH</name>
<dbReference type="GO" id="GO:0008410">
    <property type="term" value="F:CoA-transferase activity"/>
    <property type="evidence" value="ECO:0007669"/>
    <property type="project" value="TreeGrafter"/>
</dbReference>
<dbReference type="EMBL" id="LKBH01000087">
    <property type="protein sequence ID" value="KQB35859.1"/>
    <property type="molecule type" value="Genomic_DNA"/>
</dbReference>
<evidence type="ECO:0000313" key="2">
    <source>
        <dbReference type="EMBL" id="KQB35859.1"/>
    </source>
</evidence>
<dbReference type="AlphaFoldDB" id="A0A0Q0RU36"/>
<dbReference type="PANTHER" id="PTHR48207:SF3">
    <property type="entry name" value="SUCCINATE--HYDROXYMETHYLGLUTARATE COA-TRANSFERASE"/>
    <property type="match status" value="1"/>
</dbReference>
<sequence>MESLKGLKVLDFTQAMSGPVASMILGDLGADVIKVEPPAGDQSRSWAPPFIDDESAYYISVNRNKKSICMDLKHPDATEIIKKLVEKSDIVIENFRPGTAKKLGIDYESLKNYNNKIIYCSISGFGQTGPDASMPSYDLIALARSGLMSITGEKNGDPVKFGVPITDITSGLFATISILAALNYRNITGRGQYIDISMLDVNSYLLVNQFMNYIATGINPERLGSAHPSIVPYQVFKAGDDYIAVTVGTEKLWGLFCSALNIENLKNNDRFSTNEKRLENRDELINIINNEFKKYTVDELIKKFNEYGIPCSRVNKISDVIMDKQLNYREMIKDVHFGNKNIKMLNSPFKMSETPGGIRLMSPRLGEHSREILKNLGFSDEKIKDLINNKTVSYLMPRQ</sequence>
<evidence type="ECO:0000313" key="3">
    <source>
        <dbReference type="Proteomes" id="UP000050301"/>
    </source>
</evidence>
<dbReference type="InParanoid" id="A0A0Q0RU36"/>
<dbReference type="PANTHER" id="PTHR48207">
    <property type="entry name" value="SUCCINATE--HYDROXYMETHYLGLUTARATE COA-TRANSFERASE"/>
    <property type="match status" value="1"/>
</dbReference>
<keyword evidence="1" id="KW-0808">Transferase</keyword>
<reference evidence="2 3" key="1">
    <citation type="submission" date="2015-09" db="EMBL/GenBank/DDBJ databases">
        <title>Heavy metals and arsenic resistance mechanisms in polyextremophilic archaea of the family Ferroplasmaceae.</title>
        <authorList>
            <person name="Bulaev A.G."/>
            <person name="Kanygina A.V."/>
        </authorList>
    </citation>
    <scope>NUCLEOTIDE SEQUENCE [LARGE SCALE GENOMIC DNA]</scope>
    <source>
        <strain evidence="2 3">BH2</strain>
    </source>
</reference>
<gene>
    <name evidence="2" type="ORF">AOG55_05610</name>
</gene>
<dbReference type="SUPFAM" id="SSF89796">
    <property type="entry name" value="CoA-transferase family III (CaiB/BaiF)"/>
    <property type="match status" value="1"/>
</dbReference>
<dbReference type="InterPro" id="IPR003673">
    <property type="entry name" value="CoA-Trfase_fam_III"/>
</dbReference>
<evidence type="ECO:0008006" key="4">
    <source>
        <dbReference type="Google" id="ProtNLM"/>
    </source>
</evidence>
<dbReference type="InterPro" id="IPR050483">
    <property type="entry name" value="CoA-transferase_III_domain"/>
</dbReference>
<dbReference type="InterPro" id="IPR044855">
    <property type="entry name" value="CoA-Trfase_III_dom3_sf"/>
</dbReference>
<dbReference type="FunCoup" id="A0A0Q0RU36">
    <property type="interactions" value="20"/>
</dbReference>
<dbReference type="InterPro" id="IPR023606">
    <property type="entry name" value="CoA-Trfase_III_dom_1_sf"/>
</dbReference>
<proteinExistence type="predicted"/>
<dbReference type="Proteomes" id="UP000050301">
    <property type="component" value="Unassembled WGS sequence"/>
</dbReference>
<dbReference type="Pfam" id="PF02515">
    <property type="entry name" value="CoA_transf_3"/>
    <property type="match status" value="1"/>
</dbReference>
<accession>A0A0Q0RU36</accession>
<keyword evidence="3" id="KW-1185">Reference proteome</keyword>
<comment type="caution">
    <text evidence="2">The sequence shown here is derived from an EMBL/GenBank/DDBJ whole genome shotgun (WGS) entry which is preliminary data.</text>
</comment>
<organism evidence="2 3">
    <name type="scientific">Acidiplasma cupricumulans</name>
    <dbReference type="NCBI Taxonomy" id="312540"/>
    <lineage>
        <taxon>Archaea</taxon>
        <taxon>Methanobacteriati</taxon>
        <taxon>Thermoplasmatota</taxon>
        <taxon>Thermoplasmata</taxon>
        <taxon>Thermoplasmatales</taxon>
        <taxon>Ferroplasmaceae</taxon>
        <taxon>Acidiplasma</taxon>
    </lineage>
</organism>
<dbReference type="Gene3D" id="3.30.1540.10">
    <property type="entry name" value="formyl-coa transferase, domain 3"/>
    <property type="match status" value="1"/>
</dbReference>
<dbReference type="GeneID" id="84221523"/>